<dbReference type="Proteomes" id="UP001201262">
    <property type="component" value="Unassembled WGS sequence"/>
</dbReference>
<dbReference type="SUPFAM" id="SSF103481">
    <property type="entry name" value="Multidrug resistance efflux transporter EmrE"/>
    <property type="match status" value="1"/>
</dbReference>
<evidence type="ECO:0000256" key="6">
    <source>
        <dbReference type="ARBA" id="ARBA00022597"/>
    </source>
</evidence>
<proteinExistence type="inferred from homology"/>
<keyword evidence="12 13" id="KW-0968">Cytoplasmic vesicle</keyword>
<dbReference type="InterPro" id="IPR037185">
    <property type="entry name" value="EmrE-like"/>
</dbReference>
<dbReference type="InterPro" id="IPR013657">
    <property type="entry name" value="SCL35B1-4/HUT1"/>
</dbReference>
<organism evidence="15 16">
    <name type="scientific">Talaromyces proteolyticus</name>
    <dbReference type="NCBI Taxonomy" id="1131652"/>
    <lineage>
        <taxon>Eukaryota</taxon>
        <taxon>Fungi</taxon>
        <taxon>Dikarya</taxon>
        <taxon>Ascomycota</taxon>
        <taxon>Pezizomycotina</taxon>
        <taxon>Eurotiomycetes</taxon>
        <taxon>Eurotiomycetidae</taxon>
        <taxon>Eurotiales</taxon>
        <taxon>Trichocomaceae</taxon>
        <taxon>Talaromyces</taxon>
        <taxon>Talaromyces sect. Bacilispori</taxon>
    </lineage>
</organism>
<dbReference type="GO" id="GO:0005789">
    <property type="term" value="C:endoplasmic reticulum membrane"/>
    <property type="evidence" value="ECO:0007669"/>
    <property type="project" value="UniProtKB-SubCell"/>
</dbReference>
<dbReference type="GO" id="GO:0000139">
    <property type="term" value="C:Golgi membrane"/>
    <property type="evidence" value="ECO:0007669"/>
    <property type="project" value="UniProtKB-SubCell"/>
</dbReference>
<comment type="subcellular location">
    <subcellularLocation>
        <location evidence="2 13">Cytoplasmic vesicle membrane</location>
        <topology evidence="2 13">Multi-pass membrane protein</topology>
    </subcellularLocation>
    <subcellularLocation>
        <location evidence="13">Golgi apparatus membrane</location>
        <topology evidence="13">Multi-pass membrane protein</topology>
    </subcellularLocation>
    <subcellularLocation>
        <location evidence="13">Endoplasmic reticulum membrane</location>
        <topology evidence="13">Multi-pass membrane protein</topology>
    </subcellularLocation>
</comment>
<evidence type="ECO:0000313" key="16">
    <source>
        <dbReference type="Proteomes" id="UP001201262"/>
    </source>
</evidence>
<evidence type="ECO:0000256" key="10">
    <source>
        <dbReference type="ARBA" id="ARBA00023034"/>
    </source>
</evidence>
<gene>
    <name evidence="15" type="ORF">BGW36DRAFT_298884</name>
</gene>
<dbReference type="GO" id="GO:0055085">
    <property type="term" value="P:transmembrane transport"/>
    <property type="evidence" value="ECO:0007669"/>
    <property type="project" value="InterPro"/>
</dbReference>
<dbReference type="GO" id="GO:0030659">
    <property type="term" value="C:cytoplasmic vesicle membrane"/>
    <property type="evidence" value="ECO:0007669"/>
    <property type="project" value="UniProtKB-SubCell"/>
</dbReference>
<keyword evidence="11 13" id="KW-0472">Membrane</keyword>
<evidence type="ECO:0000256" key="13">
    <source>
        <dbReference type="RuleBase" id="RU367097"/>
    </source>
</evidence>
<comment type="caution">
    <text evidence="15">The sequence shown here is derived from an EMBL/GenBank/DDBJ whole genome shotgun (WGS) entry which is preliminary data.</text>
</comment>
<evidence type="ECO:0000256" key="4">
    <source>
        <dbReference type="ARBA" id="ARBA00011182"/>
    </source>
</evidence>
<dbReference type="PANTHER" id="PTHR11132">
    <property type="entry name" value="SOLUTE CARRIER FAMILY 35"/>
    <property type="match status" value="1"/>
</dbReference>
<feature type="transmembrane region" description="Helical" evidence="13">
    <location>
        <begin position="203"/>
        <end position="221"/>
    </location>
</feature>
<sequence>MMNTVSLTNNSILSVLAYCGSSILMTVMNKYVLSGSSFNLNIFLLFVQSTICIVAIQTCKSTGFITYQELNAEKAKKWFPVTLLLICMIYTGSKALQFLSIPVYTIFKNLSIIATAYGEVRWFGGSVSGLTLISFGLMVLSSIVAAWADITHTLDSSDDTFAKVPVLNSGYTWVLINCICTSLYVLAKRKRIKLTNFRDIDTMFYDNLLSIPVLLSLTMVIDDWSSENINKNFPLAERHAIIIVMVLSGLSSILISYTSAWCIRATSSTTYSMVGALNKLPIAVSGLVFFDVPVTYPSISAIALGFISGILYAVAKTQQNSQSGTGVLPTSNRHIRDSGEKTKNSIQV</sequence>
<keyword evidence="10 13" id="KW-0333">Golgi apparatus</keyword>
<keyword evidence="6 13" id="KW-0762">Sugar transport</keyword>
<protein>
    <recommendedName>
        <fullName evidence="13">GDP-mannose transporter</fullName>
        <shortName evidence="13">GMT</shortName>
    </recommendedName>
</protein>
<feature type="region of interest" description="Disordered" evidence="14">
    <location>
        <begin position="321"/>
        <end position="348"/>
    </location>
</feature>
<name>A0AAD4PUN8_9EURO</name>
<dbReference type="GeneID" id="70241764"/>
<dbReference type="RefSeq" id="XP_046070448.1">
    <property type="nucleotide sequence ID" value="XM_046211477.1"/>
</dbReference>
<evidence type="ECO:0000256" key="3">
    <source>
        <dbReference type="ARBA" id="ARBA00010425"/>
    </source>
</evidence>
<evidence type="ECO:0000256" key="8">
    <source>
        <dbReference type="ARBA" id="ARBA00022824"/>
    </source>
</evidence>
<evidence type="ECO:0000256" key="11">
    <source>
        <dbReference type="ARBA" id="ARBA00023136"/>
    </source>
</evidence>
<feature type="compositionally biased region" description="Basic and acidic residues" evidence="14">
    <location>
        <begin position="334"/>
        <end position="348"/>
    </location>
</feature>
<keyword evidence="5 13" id="KW-0813">Transport</keyword>
<evidence type="ECO:0000256" key="14">
    <source>
        <dbReference type="SAM" id="MobiDB-lite"/>
    </source>
</evidence>
<feature type="transmembrane region" description="Helical" evidence="13">
    <location>
        <begin position="270"/>
        <end position="290"/>
    </location>
</feature>
<feature type="transmembrane region" description="Helical" evidence="13">
    <location>
        <begin position="241"/>
        <end position="263"/>
    </location>
</feature>
<feature type="transmembrane region" description="Helical" evidence="13">
    <location>
        <begin position="77"/>
        <end position="93"/>
    </location>
</feature>
<keyword evidence="7 13" id="KW-0812">Transmembrane</keyword>
<comment type="similarity">
    <text evidence="3 13">Belongs to the TPT transporter family. SLC35D subfamily.</text>
</comment>
<keyword evidence="8 13" id="KW-0256">Endoplasmic reticulum</keyword>
<evidence type="ECO:0000256" key="9">
    <source>
        <dbReference type="ARBA" id="ARBA00022989"/>
    </source>
</evidence>
<keyword evidence="16" id="KW-1185">Reference proteome</keyword>
<comment type="subunit">
    <text evidence="4 13">Homooligomer.</text>
</comment>
<comment type="function">
    <text evidence="1 13">Involved in the import of GDP-mannose from the cytoplasm into the Golgi lumen.</text>
</comment>
<reference evidence="15" key="1">
    <citation type="submission" date="2021-12" db="EMBL/GenBank/DDBJ databases">
        <title>Convergent genome expansion in fungi linked to evolution of root-endophyte symbiosis.</title>
        <authorList>
            <consortium name="DOE Joint Genome Institute"/>
            <person name="Ke Y.-H."/>
            <person name="Bonito G."/>
            <person name="Liao H.-L."/>
            <person name="Looney B."/>
            <person name="Rojas-Flechas A."/>
            <person name="Nash J."/>
            <person name="Hameed K."/>
            <person name="Schadt C."/>
            <person name="Martin F."/>
            <person name="Crous P.W."/>
            <person name="Miettinen O."/>
            <person name="Magnuson J.K."/>
            <person name="Labbe J."/>
            <person name="Jacobson D."/>
            <person name="Doktycz M.J."/>
            <person name="Veneault-Fourrey C."/>
            <person name="Kuo A."/>
            <person name="Mondo S."/>
            <person name="Calhoun S."/>
            <person name="Riley R."/>
            <person name="Ohm R."/>
            <person name="LaButti K."/>
            <person name="Andreopoulos B."/>
            <person name="Pangilinan J."/>
            <person name="Nolan M."/>
            <person name="Tritt A."/>
            <person name="Clum A."/>
            <person name="Lipzen A."/>
            <person name="Daum C."/>
            <person name="Barry K."/>
            <person name="Grigoriev I.V."/>
            <person name="Vilgalys R."/>
        </authorList>
    </citation>
    <scope>NUCLEOTIDE SEQUENCE</scope>
    <source>
        <strain evidence="15">PMI_201</strain>
    </source>
</reference>
<feature type="transmembrane region" description="Helical" evidence="13">
    <location>
        <begin position="38"/>
        <end position="56"/>
    </location>
</feature>
<feature type="transmembrane region" description="Helical" evidence="13">
    <location>
        <begin position="130"/>
        <end position="150"/>
    </location>
</feature>
<evidence type="ECO:0000256" key="12">
    <source>
        <dbReference type="ARBA" id="ARBA00023329"/>
    </source>
</evidence>
<evidence type="ECO:0000256" key="1">
    <source>
        <dbReference type="ARBA" id="ARBA00003420"/>
    </source>
</evidence>
<evidence type="ECO:0000256" key="5">
    <source>
        <dbReference type="ARBA" id="ARBA00022448"/>
    </source>
</evidence>
<dbReference type="NCBIfam" id="TIGR00803">
    <property type="entry name" value="nst"/>
    <property type="match status" value="1"/>
</dbReference>
<feature type="compositionally biased region" description="Polar residues" evidence="14">
    <location>
        <begin position="321"/>
        <end position="332"/>
    </location>
</feature>
<keyword evidence="9 13" id="KW-1133">Transmembrane helix</keyword>
<evidence type="ECO:0000256" key="2">
    <source>
        <dbReference type="ARBA" id="ARBA00004439"/>
    </source>
</evidence>
<accession>A0AAD4PUN8</accession>
<dbReference type="AlphaFoldDB" id="A0AAD4PUN8"/>
<evidence type="ECO:0000256" key="7">
    <source>
        <dbReference type="ARBA" id="ARBA00022692"/>
    </source>
</evidence>
<dbReference type="Pfam" id="PF08449">
    <property type="entry name" value="UAA"/>
    <property type="match status" value="1"/>
</dbReference>
<dbReference type="InterPro" id="IPR050186">
    <property type="entry name" value="TPT_transporter"/>
</dbReference>
<feature type="transmembrane region" description="Helical" evidence="13">
    <location>
        <begin position="170"/>
        <end position="187"/>
    </location>
</feature>
<evidence type="ECO:0000313" key="15">
    <source>
        <dbReference type="EMBL" id="KAH8695306.1"/>
    </source>
</evidence>
<feature type="transmembrane region" description="Helical" evidence="13">
    <location>
        <begin position="296"/>
        <end position="315"/>
    </location>
</feature>
<dbReference type="EMBL" id="JAJTJA010000008">
    <property type="protein sequence ID" value="KAH8695306.1"/>
    <property type="molecule type" value="Genomic_DNA"/>
</dbReference>